<keyword evidence="1" id="KW-0732">Signal</keyword>
<feature type="domain" description="DUF3823" evidence="2">
    <location>
        <begin position="32"/>
        <end position="112"/>
    </location>
</feature>
<accession>A0A069QK55</accession>
<evidence type="ECO:0000259" key="2">
    <source>
        <dbReference type="Pfam" id="PF12866"/>
    </source>
</evidence>
<dbReference type="AlphaFoldDB" id="A0A069QK55"/>
<dbReference type="Proteomes" id="UP000027442">
    <property type="component" value="Unassembled WGS sequence"/>
</dbReference>
<proteinExistence type="predicted"/>
<feature type="signal peptide" evidence="1">
    <location>
        <begin position="1"/>
        <end position="25"/>
    </location>
</feature>
<dbReference type="InterPro" id="IPR024278">
    <property type="entry name" value="DUF3823_N"/>
</dbReference>
<evidence type="ECO:0000313" key="3">
    <source>
        <dbReference type="EMBL" id="KDR53248.1"/>
    </source>
</evidence>
<evidence type="ECO:0000313" key="4">
    <source>
        <dbReference type="Proteomes" id="UP000027442"/>
    </source>
</evidence>
<dbReference type="Pfam" id="PF12866">
    <property type="entry name" value="DUF3823"/>
    <property type="match status" value="1"/>
</dbReference>
<name>A0A069QK55_HOYLO</name>
<keyword evidence="4" id="KW-1185">Reference proteome</keyword>
<dbReference type="Gene3D" id="2.60.40.1120">
    <property type="entry name" value="Carboxypeptidase-like, regulatory domain"/>
    <property type="match status" value="1"/>
</dbReference>
<comment type="caution">
    <text evidence="3">The sequence shown here is derived from an EMBL/GenBank/DDBJ whole genome shotgun (WGS) entry which is preliminary data.</text>
</comment>
<reference evidence="3 4" key="1">
    <citation type="submission" date="2013-08" db="EMBL/GenBank/DDBJ databases">
        <authorList>
            <person name="Weinstock G."/>
            <person name="Sodergren E."/>
            <person name="Wylie T."/>
            <person name="Fulton L."/>
            <person name="Fulton R."/>
            <person name="Fronick C."/>
            <person name="O'Laughlin M."/>
            <person name="Godfrey J."/>
            <person name="Miner T."/>
            <person name="Herter B."/>
            <person name="Appelbaum E."/>
            <person name="Cordes M."/>
            <person name="Lek S."/>
            <person name="Wollam A."/>
            <person name="Pepin K.H."/>
            <person name="Palsikar V.B."/>
            <person name="Mitreva M."/>
            <person name="Wilson R.K."/>
        </authorList>
    </citation>
    <scope>NUCLEOTIDE SEQUENCE [LARGE SCALE GENOMIC DNA]</scope>
    <source>
        <strain evidence="3 4">ATCC 15930</strain>
    </source>
</reference>
<gene>
    <name evidence="3" type="ORF">HMPREF1991_00612</name>
</gene>
<organism evidence="3 4">
    <name type="scientific">Hoylesella loescheii DSM 19665 = JCM 12249 = ATCC 15930</name>
    <dbReference type="NCBI Taxonomy" id="1122985"/>
    <lineage>
        <taxon>Bacteria</taxon>
        <taxon>Pseudomonadati</taxon>
        <taxon>Bacteroidota</taxon>
        <taxon>Bacteroidia</taxon>
        <taxon>Bacteroidales</taxon>
        <taxon>Prevotellaceae</taxon>
        <taxon>Hoylesella</taxon>
    </lineage>
</organism>
<evidence type="ECO:0000256" key="1">
    <source>
        <dbReference type="SAM" id="SignalP"/>
    </source>
</evidence>
<protein>
    <recommendedName>
        <fullName evidence="2">DUF3823 domain-containing protein</fullName>
    </recommendedName>
</protein>
<dbReference type="HOGENOM" id="CLU_089648_0_0_10"/>
<sequence length="219" mass="23829">MEMKKILLSLTACLALLASCGIDNYDEPTGSISGGIYDAETQELIPAQSPNGARVQVVQDGYSQPTNFWCKPDGTFENTRIFPGKYKLTVQGPFVASTVTEQEVNIPSSNVKVMVEPNLRITATAKLTGNTLDIDYTVNQNSKSTGTVSTIEILCGNTIGLSVTTSKKRAKISTDDQPIGQQHHYTMENIDTKGAVFVRVAAKTSETSYYNYSTLLKLK</sequence>
<dbReference type="Gene3D" id="2.60.40.2060">
    <property type="match status" value="1"/>
</dbReference>
<dbReference type="EMBL" id="JNGW01000022">
    <property type="protein sequence ID" value="KDR53248.1"/>
    <property type="molecule type" value="Genomic_DNA"/>
</dbReference>
<feature type="chain" id="PRO_5001665522" description="DUF3823 domain-containing protein" evidence="1">
    <location>
        <begin position="26"/>
        <end position="219"/>
    </location>
</feature>
<dbReference type="PATRIC" id="fig|1122985.7.peg.634"/>
<dbReference type="PROSITE" id="PS51257">
    <property type="entry name" value="PROKAR_LIPOPROTEIN"/>
    <property type="match status" value="1"/>
</dbReference>